<proteinExistence type="predicted"/>
<sequence>MQLVAQRVDLPAGGAPGRGLADVQHVAADPFGDLAEIGGGPAEDLGDLLQEGAGGSLSAQAGGEDGQREHQREAQFVMPPQVVTRDDGQRHLQSVFHDRASYWPARSADAGRVARLAVWRCDPIEHYECPIR</sequence>
<name>A0ABX9L9K3_9ACTN</name>
<accession>A0ABX9L9K3</accession>
<organism evidence="2 3">
    <name type="scientific">Microbispora triticiradicis</name>
    <dbReference type="NCBI Taxonomy" id="2200763"/>
    <lineage>
        <taxon>Bacteria</taxon>
        <taxon>Bacillati</taxon>
        <taxon>Actinomycetota</taxon>
        <taxon>Actinomycetes</taxon>
        <taxon>Streptosporangiales</taxon>
        <taxon>Streptosporangiaceae</taxon>
        <taxon>Microbispora</taxon>
    </lineage>
</organism>
<evidence type="ECO:0000313" key="2">
    <source>
        <dbReference type="EMBL" id="RGA00639.1"/>
    </source>
</evidence>
<evidence type="ECO:0000256" key="1">
    <source>
        <dbReference type="SAM" id="MobiDB-lite"/>
    </source>
</evidence>
<protein>
    <submittedName>
        <fullName evidence="2">Uncharacterized protein</fullName>
    </submittedName>
</protein>
<gene>
    <name evidence="2" type="ORF">DI270_033770</name>
</gene>
<feature type="region of interest" description="Disordered" evidence="1">
    <location>
        <begin position="34"/>
        <end position="86"/>
    </location>
</feature>
<dbReference type="EMBL" id="QFZU02000239">
    <property type="protein sequence ID" value="RGA00639.1"/>
    <property type="molecule type" value="Genomic_DNA"/>
</dbReference>
<evidence type="ECO:0000313" key="3">
    <source>
        <dbReference type="Proteomes" id="UP000262538"/>
    </source>
</evidence>
<reference evidence="2 3" key="1">
    <citation type="submission" date="2018-08" db="EMBL/GenBank/DDBJ databases">
        <title>Microbispora. triticiradicis sp. nov., a novel actinomycete isolated from the root of wheat (Triticum aestivum L.)).</title>
        <authorList>
            <person name="Han C."/>
        </authorList>
    </citation>
    <scope>NUCLEOTIDE SEQUENCE [LARGE SCALE GENOMIC DNA]</scope>
    <source>
        <strain evidence="2 3">NEAU-HRDPA2-9</strain>
    </source>
</reference>
<dbReference type="Proteomes" id="UP000262538">
    <property type="component" value="Unassembled WGS sequence"/>
</dbReference>
<comment type="caution">
    <text evidence="2">The sequence shown here is derived from an EMBL/GenBank/DDBJ whole genome shotgun (WGS) entry which is preliminary data.</text>
</comment>
<keyword evidence="3" id="KW-1185">Reference proteome</keyword>